<evidence type="ECO:0000313" key="2">
    <source>
        <dbReference type="EMBL" id="SGY19019.1"/>
    </source>
</evidence>
<sequence>MNLATTAQKKERNSISDLEEKARQLETDRITLAMEKNQRSQALLADSTALPIRITGRMRSRPYDRRPAAPRPAAPSRQVGTHPWHHRSKYALFNG</sequence>
<accession>A0A2X0LU74</accession>
<gene>
    <name evidence="2" type="primary">BQ5605_C014g07538</name>
    <name evidence="2" type="ORF">BQ5605_C014G07538</name>
</gene>
<evidence type="ECO:0000313" key="3">
    <source>
        <dbReference type="Proteomes" id="UP000249464"/>
    </source>
</evidence>
<feature type="compositionally biased region" description="Basic and acidic residues" evidence="1">
    <location>
        <begin position="8"/>
        <end position="21"/>
    </location>
</feature>
<name>A0A2X0LU74_9BASI</name>
<protein>
    <submittedName>
        <fullName evidence="2">BQ5605_C014g07538 protein</fullName>
    </submittedName>
</protein>
<feature type="region of interest" description="Disordered" evidence="1">
    <location>
        <begin position="1"/>
        <end position="21"/>
    </location>
</feature>
<dbReference type="Proteomes" id="UP000249464">
    <property type="component" value="Unassembled WGS sequence"/>
</dbReference>
<evidence type="ECO:0000256" key="1">
    <source>
        <dbReference type="SAM" id="MobiDB-lite"/>
    </source>
</evidence>
<dbReference type="EMBL" id="FQNC01000016">
    <property type="protein sequence ID" value="SGY19019.1"/>
    <property type="molecule type" value="Genomic_DNA"/>
</dbReference>
<proteinExistence type="predicted"/>
<dbReference type="AlphaFoldDB" id="A0A2X0LU74"/>
<reference evidence="2 3" key="1">
    <citation type="submission" date="2016-11" db="EMBL/GenBank/DDBJ databases">
        <authorList>
            <person name="Jaros S."/>
            <person name="Januszkiewicz K."/>
            <person name="Wedrychowicz H."/>
        </authorList>
    </citation>
    <scope>NUCLEOTIDE SEQUENCE [LARGE SCALE GENOMIC DNA]</scope>
</reference>
<organism evidence="2 3">
    <name type="scientific">Microbotryum silenes-dioicae</name>
    <dbReference type="NCBI Taxonomy" id="796604"/>
    <lineage>
        <taxon>Eukaryota</taxon>
        <taxon>Fungi</taxon>
        <taxon>Dikarya</taxon>
        <taxon>Basidiomycota</taxon>
        <taxon>Pucciniomycotina</taxon>
        <taxon>Microbotryomycetes</taxon>
        <taxon>Microbotryales</taxon>
        <taxon>Microbotryaceae</taxon>
        <taxon>Microbotryum</taxon>
    </lineage>
</organism>
<feature type="region of interest" description="Disordered" evidence="1">
    <location>
        <begin position="55"/>
        <end position="95"/>
    </location>
</feature>
<keyword evidence="3" id="KW-1185">Reference proteome</keyword>